<reference evidence="2 3" key="1">
    <citation type="submission" date="2011-07" db="EMBL/GenBank/DDBJ databases">
        <authorList>
            <person name="Harkins D.M."/>
            <person name="Madupu R."/>
            <person name="Durkin A.S."/>
            <person name="Torralba M."/>
            <person name="Methe B."/>
            <person name="Sutton G.G."/>
            <person name="Nelson K.E."/>
        </authorList>
    </citation>
    <scope>NUCLEOTIDE SEQUENCE [LARGE SCALE GENOMIC DNA]</scope>
    <source>
        <strain evidence="2 3">X</strain>
    </source>
</reference>
<dbReference type="PATRIC" id="fig|997830.4.peg.935"/>
<dbReference type="eggNOG" id="COG4109">
    <property type="taxonomic scope" value="Bacteria"/>
</dbReference>
<dbReference type="SUPFAM" id="SSF54637">
    <property type="entry name" value="Thioesterase/thiol ester dehydrase-isomerase"/>
    <property type="match status" value="1"/>
</dbReference>
<evidence type="ECO:0000313" key="3">
    <source>
        <dbReference type="Proteomes" id="UP000003399"/>
    </source>
</evidence>
<proteinExistence type="predicted"/>
<organism evidence="2 3">
    <name type="scientific">Streptococcus infantis X</name>
    <dbReference type="NCBI Taxonomy" id="997830"/>
    <lineage>
        <taxon>Bacteria</taxon>
        <taxon>Bacillati</taxon>
        <taxon>Bacillota</taxon>
        <taxon>Bacilli</taxon>
        <taxon>Lactobacillales</taxon>
        <taxon>Streptococcaceae</taxon>
        <taxon>Streptococcus</taxon>
    </lineage>
</organism>
<sequence>MTQDLVVNSGRNLIIEQMLIYFLQAVQIDDVLRIQARIIHHTRRSAIIDYDIYLNHQIVSKANVTVKIN</sequence>
<dbReference type="Proteomes" id="UP000003399">
    <property type="component" value="Unassembled WGS sequence"/>
</dbReference>
<dbReference type="AlphaFoldDB" id="F9PDP6"/>
<dbReference type="CDD" id="cd03440">
    <property type="entry name" value="hot_dog"/>
    <property type="match status" value="1"/>
</dbReference>
<dbReference type="InterPro" id="IPR006683">
    <property type="entry name" value="Thioestr_dom"/>
</dbReference>
<dbReference type="Pfam" id="PF03061">
    <property type="entry name" value="4HBT"/>
    <property type="match status" value="1"/>
</dbReference>
<evidence type="ECO:0000313" key="2">
    <source>
        <dbReference type="EMBL" id="EGV13457.1"/>
    </source>
</evidence>
<comment type="caution">
    <text evidence="2">The sequence shown here is derived from an EMBL/GenBank/DDBJ whole genome shotgun (WGS) entry which is preliminary data.</text>
</comment>
<dbReference type="InterPro" id="IPR029069">
    <property type="entry name" value="HotDog_dom_sf"/>
</dbReference>
<name>F9PDP6_9STRE</name>
<feature type="domain" description="Thioesterase" evidence="1">
    <location>
        <begin position="13"/>
        <end position="55"/>
    </location>
</feature>
<evidence type="ECO:0000259" key="1">
    <source>
        <dbReference type="Pfam" id="PF03061"/>
    </source>
</evidence>
<gene>
    <name evidence="2" type="ORF">HMPREF1124_0092</name>
</gene>
<protein>
    <submittedName>
        <fullName evidence="2">Thioesterase domain protein</fullName>
    </submittedName>
</protein>
<dbReference type="EMBL" id="AFUQ01000003">
    <property type="protein sequence ID" value="EGV13457.1"/>
    <property type="molecule type" value="Genomic_DNA"/>
</dbReference>
<dbReference type="Gene3D" id="3.10.129.10">
    <property type="entry name" value="Hotdog Thioesterase"/>
    <property type="match status" value="1"/>
</dbReference>
<accession>F9PDP6</accession>